<protein>
    <recommendedName>
        <fullName evidence="8">U3 small nucleolar RNA-associated protein 14</fullName>
    </recommendedName>
</protein>
<feature type="compositionally biased region" description="Acidic residues" evidence="5">
    <location>
        <begin position="87"/>
        <end position="117"/>
    </location>
</feature>
<sequence length="899" mass="101724">MEGLEDASTTLSGGLGERRAKGKKGSKAAAKMARLIERGKIPSLKGKMKRKVKRELERKGQKKLGKKLGKKGERKMSQEKGESDSGGGEEDPTDEGEEAEEDEEAEEEDETELETLDGLDPLQGEEPQRTAKGAAKKGDPSENFIQFLRKYNEQGEEAPKRRRSHGKGNTKGEQQQESGSCPPEEAEAEAEAESYQYLSQRDDVYKIEKPAERVDLDDLIYGDDVLLRGQIGEDINMLTRGQLEKGKSRSHVSVLEEQKMNEQLAYVKNVELINKMNRSFYVIHNAQGVHFGQGGKSAKGQVSSEEFLSKGLLRRRGERSGEGGGEVDGGVGGEVRSEENGAPAPSTAFPEDPLTALEFEREMQTNLRTSKMLIVSDDVLKTEREKKRDELKKIAQLKALLQKEERKNKYKKRIKSKAYRRHLRMKEKKEEERILAKLQLEHPDLADSLANYEKEYAQKRNLISNVKKRKTVRLLNRYKNEELKKQMLRSFQAEKEEKNMLRRIIERVVVEGEEEEAGGGSGDDKRGGGPREEDQLSGDEVDASPLSRKSKVRKELQKRNLERFAFVKNAEERKRDEEVYQQRKRLLDKVERVKGETGETDEKDPMASCSSDEGSDAERARRELGLSNEVRRSSEKEASKARAQLAKDADLANALRKGGILGTGGDALEEPEEVVPLEEAEGVPPLENPPGESPLGEDPPAVRDLHDIDAIDAMGAVDEGIAAPNSGEHLTVYNFENEVYEDYVNLNPEAVEGKVPREDDELLQLSEDERVTTERVSEREWCNYETLLELERKKVMKEKELIERKKKIPIHTISVFNRKDKKFAKYLVDKVPYPYERNDYERTLNINLNKEVNDISAHAKLVAPRVSNRVGNIVSPLVRNPFEIARILTLKRGKNRSKL</sequence>
<dbReference type="PANTHER" id="PTHR14150:SF12">
    <property type="entry name" value="U3 SMALL NUCLEOLAR RNA-ASSOCIATED PROTEIN 14 HOMOLOG A"/>
    <property type="match status" value="1"/>
</dbReference>
<feature type="compositionally biased region" description="Basic and acidic residues" evidence="5">
    <location>
        <begin position="70"/>
        <end position="83"/>
    </location>
</feature>
<feature type="region of interest" description="Disordered" evidence="5">
    <location>
        <begin position="313"/>
        <end position="353"/>
    </location>
</feature>
<accession>A0A0J9SJ14</accession>
<feature type="coiled-coil region" evidence="4">
    <location>
        <begin position="435"/>
        <end position="469"/>
    </location>
</feature>
<dbReference type="PANTHER" id="PTHR14150">
    <property type="entry name" value="U3 SMALL NUCLEOLAR RNA-ASSOCIATED PROTEIN 14"/>
    <property type="match status" value="1"/>
</dbReference>
<evidence type="ECO:0000256" key="3">
    <source>
        <dbReference type="ARBA" id="ARBA00023242"/>
    </source>
</evidence>
<feature type="coiled-coil region" evidence="4">
    <location>
        <begin position="380"/>
        <end position="407"/>
    </location>
</feature>
<evidence type="ECO:0000313" key="7">
    <source>
        <dbReference type="Proteomes" id="UP000053562"/>
    </source>
</evidence>
<proteinExistence type="predicted"/>
<keyword evidence="2" id="KW-0597">Phosphoprotein</keyword>
<feature type="compositionally biased region" description="Basic and acidic residues" evidence="5">
    <location>
        <begin position="616"/>
        <end position="650"/>
    </location>
</feature>
<evidence type="ECO:0000256" key="2">
    <source>
        <dbReference type="ARBA" id="ARBA00022553"/>
    </source>
</evidence>
<feature type="compositionally biased region" description="Basic and acidic residues" evidence="5">
    <location>
        <begin position="572"/>
        <end position="597"/>
    </location>
</feature>
<evidence type="ECO:0000256" key="5">
    <source>
        <dbReference type="SAM" id="MobiDB-lite"/>
    </source>
</evidence>
<dbReference type="Pfam" id="PF04615">
    <property type="entry name" value="Utp14"/>
    <property type="match status" value="1"/>
</dbReference>
<evidence type="ECO:0000313" key="6">
    <source>
        <dbReference type="EMBL" id="KMZ83015.1"/>
    </source>
</evidence>
<dbReference type="InterPro" id="IPR006709">
    <property type="entry name" value="SSU_processome_Utp14"/>
</dbReference>
<dbReference type="OrthoDB" id="378860at2759"/>
<feature type="region of interest" description="Disordered" evidence="5">
    <location>
        <begin position="1"/>
        <end position="193"/>
    </location>
</feature>
<dbReference type="GO" id="GO:0032040">
    <property type="term" value="C:small-subunit processome"/>
    <property type="evidence" value="ECO:0007669"/>
    <property type="project" value="InterPro"/>
</dbReference>
<dbReference type="EMBL" id="KQ234151">
    <property type="protein sequence ID" value="KMZ83015.1"/>
    <property type="molecule type" value="Genomic_DNA"/>
</dbReference>
<organism evidence="6 7">
    <name type="scientific">Plasmodium vivax India VII</name>
    <dbReference type="NCBI Taxonomy" id="1077284"/>
    <lineage>
        <taxon>Eukaryota</taxon>
        <taxon>Sar</taxon>
        <taxon>Alveolata</taxon>
        <taxon>Apicomplexa</taxon>
        <taxon>Aconoidasida</taxon>
        <taxon>Haemosporida</taxon>
        <taxon>Plasmodiidae</taxon>
        <taxon>Plasmodium</taxon>
        <taxon>Plasmodium (Plasmodium)</taxon>
    </lineage>
</organism>
<comment type="subcellular location">
    <subcellularLocation>
        <location evidence="1">Nucleus</location>
        <location evidence="1">Nucleolus</location>
    </subcellularLocation>
</comment>
<feature type="region of interest" description="Disordered" evidence="5">
    <location>
        <begin position="572"/>
        <end position="700"/>
    </location>
</feature>
<name>A0A0J9SJ14_PLAVI</name>
<dbReference type="AlphaFoldDB" id="A0A0J9SJ14"/>
<feature type="compositionally biased region" description="Acidic residues" evidence="5">
    <location>
        <begin position="667"/>
        <end position="681"/>
    </location>
</feature>
<keyword evidence="4" id="KW-0175">Coiled coil</keyword>
<dbReference type="Proteomes" id="UP000053562">
    <property type="component" value="Unassembled WGS sequence"/>
</dbReference>
<feature type="region of interest" description="Disordered" evidence="5">
    <location>
        <begin position="512"/>
        <end position="554"/>
    </location>
</feature>
<feature type="compositionally biased region" description="Basic residues" evidence="5">
    <location>
        <begin position="60"/>
        <end position="69"/>
    </location>
</feature>
<reference evidence="6 7" key="1">
    <citation type="submission" date="2011-08" db="EMBL/GenBank/DDBJ databases">
        <title>The Genome Sequence of Plasmodium vivax India VII.</title>
        <authorList>
            <consortium name="The Broad Institute Genome Sequencing Platform"/>
            <consortium name="The Broad Institute Genome Sequencing Center for Infectious Disease"/>
            <person name="Neafsey D."/>
            <person name="Carlton J."/>
            <person name="Barnwell J."/>
            <person name="Collins W."/>
            <person name="Escalante A."/>
            <person name="Mullikin J."/>
            <person name="Saul A."/>
            <person name="Guigo R."/>
            <person name="Camara F."/>
            <person name="Young S.K."/>
            <person name="Zeng Q."/>
            <person name="Gargeya S."/>
            <person name="Fitzgerald M."/>
            <person name="Haas B."/>
            <person name="Abouelleil A."/>
            <person name="Alvarado L."/>
            <person name="Arachchi H.M."/>
            <person name="Berlin A."/>
            <person name="Brown A."/>
            <person name="Chapman S.B."/>
            <person name="Chen Z."/>
            <person name="Dunbar C."/>
            <person name="Freedman E."/>
            <person name="Gearin G."/>
            <person name="Gellesch M."/>
            <person name="Goldberg J."/>
            <person name="Griggs A."/>
            <person name="Gujja S."/>
            <person name="Heiman D."/>
            <person name="Howarth C."/>
            <person name="Larson L."/>
            <person name="Lui A."/>
            <person name="MacDonald P.J.P."/>
            <person name="Montmayeur A."/>
            <person name="Murphy C."/>
            <person name="Neiman D."/>
            <person name="Pearson M."/>
            <person name="Priest M."/>
            <person name="Roberts A."/>
            <person name="Saif S."/>
            <person name="Shea T."/>
            <person name="Shenoy N."/>
            <person name="Sisk P."/>
            <person name="Stolte C."/>
            <person name="Sykes S."/>
            <person name="Wortman J."/>
            <person name="Nusbaum C."/>
            <person name="Birren B."/>
        </authorList>
    </citation>
    <scope>NUCLEOTIDE SEQUENCE [LARGE SCALE GENOMIC DNA]</scope>
    <source>
        <strain evidence="6 7">India VII</strain>
    </source>
</reference>
<feature type="compositionally biased region" description="Basic and acidic residues" evidence="5">
    <location>
        <begin position="150"/>
        <end position="159"/>
    </location>
</feature>
<evidence type="ECO:0000256" key="4">
    <source>
        <dbReference type="SAM" id="Coils"/>
    </source>
</evidence>
<evidence type="ECO:0000256" key="1">
    <source>
        <dbReference type="ARBA" id="ARBA00004604"/>
    </source>
</evidence>
<dbReference type="GO" id="GO:0006364">
    <property type="term" value="P:rRNA processing"/>
    <property type="evidence" value="ECO:0007669"/>
    <property type="project" value="InterPro"/>
</dbReference>
<evidence type="ECO:0008006" key="8">
    <source>
        <dbReference type="Google" id="ProtNLM"/>
    </source>
</evidence>
<feature type="compositionally biased region" description="Basic and acidic residues" evidence="5">
    <location>
        <begin position="522"/>
        <end position="534"/>
    </location>
</feature>
<feature type="compositionally biased region" description="Gly residues" evidence="5">
    <location>
        <begin position="322"/>
        <end position="333"/>
    </location>
</feature>
<keyword evidence="3" id="KW-0539">Nucleus</keyword>
<gene>
    <name evidence="6" type="ORF">PVIIG_04580</name>
</gene>